<dbReference type="AlphaFoldDB" id="A0A0A9AQF5"/>
<reference evidence="1" key="2">
    <citation type="journal article" date="2015" name="Data Brief">
        <title>Shoot transcriptome of the giant reed, Arundo donax.</title>
        <authorList>
            <person name="Barrero R.A."/>
            <person name="Guerrero F.D."/>
            <person name="Moolhuijzen P."/>
            <person name="Goolsby J.A."/>
            <person name="Tidwell J."/>
            <person name="Bellgard S.E."/>
            <person name="Bellgard M.I."/>
        </authorList>
    </citation>
    <scope>NUCLEOTIDE SEQUENCE</scope>
    <source>
        <tissue evidence="1">Shoot tissue taken approximately 20 cm above the soil surface</tissue>
    </source>
</reference>
<reference evidence="1" key="1">
    <citation type="submission" date="2014-09" db="EMBL/GenBank/DDBJ databases">
        <authorList>
            <person name="Magalhaes I.L.F."/>
            <person name="Oliveira U."/>
            <person name="Santos F.R."/>
            <person name="Vidigal T.H.D.A."/>
            <person name="Brescovit A.D."/>
            <person name="Santos A.J."/>
        </authorList>
    </citation>
    <scope>NUCLEOTIDE SEQUENCE</scope>
    <source>
        <tissue evidence="1">Shoot tissue taken approximately 20 cm above the soil surface</tissue>
    </source>
</reference>
<name>A0A0A9AQF5_ARUDO</name>
<organism evidence="1">
    <name type="scientific">Arundo donax</name>
    <name type="common">Giant reed</name>
    <name type="synonym">Donax arundinaceus</name>
    <dbReference type="NCBI Taxonomy" id="35708"/>
    <lineage>
        <taxon>Eukaryota</taxon>
        <taxon>Viridiplantae</taxon>
        <taxon>Streptophyta</taxon>
        <taxon>Embryophyta</taxon>
        <taxon>Tracheophyta</taxon>
        <taxon>Spermatophyta</taxon>
        <taxon>Magnoliopsida</taxon>
        <taxon>Liliopsida</taxon>
        <taxon>Poales</taxon>
        <taxon>Poaceae</taxon>
        <taxon>PACMAD clade</taxon>
        <taxon>Arundinoideae</taxon>
        <taxon>Arundineae</taxon>
        <taxon>Arundo</taxon>
    </lineage>
</organism>
<dbReference type="EMBL" id="GBRH01243926">
    <property type="protein sequence ID" value="JAD53969.1"/>
    <property type="molecule type" value="Transcribed_RNA"/>
</dbReference>
<protein>
    <submittedName>
        <fullName evidence="1">Uncharacterized protein</fullName>
    </submittedName>
</protein>
<evidence type="ECO:0000313" key="1">
    <source>
        <dbReference type="EMBL" id="JAD53969.1"/>
    </source>
</evidence>
<proteinExistence type="predicted"/>
<accession>A0A0A9AQF5</accession>
<sequence length="31" mass="3288">MAAHDLGSMSLICVGERPAALSHHCIQSRPV</sequence>